<dbReference type="GO" id="GO:0004523">
    <property type="term" value="F:RNA-DNA hybrid ribonuclease activity"/>
    <property type="evidence" value="ECO:0007669"/>
    <property type="project" value="InterPro"/>
</dbReference>
<feature type="non-terminal residue" evidence="2">
    <location>
        <position position="1"/>
    </location>
</feature>
<dbReference type="PROSITE" id="PS50879">
    <property type="entry name" value="RNASE_H_1"/>
    <property type="match status" value="1"/>
</dbReference>
<dbReference type="GO" id="GO:0003676">
    <property type="term" value="F:nucleic acid binding"/>
    <property type="evidence" value="ECO:0007669"/>
    <property type="project" value="InterPro"/>
</dbReference>
<dbReference type="GeneID" id="18828634"/>
<dbReference type="InParanoid" id="K5X5K2"/>
<dbReference type="SUPFAM" id="SSF53098">
    <property type="entry name" value="Ribonuclease H-like"/>
    <property type="match status" value="1"/>
</dbReference>
<evidence type="ECO:0000313" key="3">
    <source>
        <dbReference type="Proteomes" id="UP000008493"/>
    </source>
</evidence>
<protein>
    <recommendedName>
        <fullName evidence="1">RNase H type-1 domain-containing protein</fullName>
    </recommendedName>
</protein>
<dbReference type="STRING" id="597362.K5X5K2"/>
<sequence>GSCVNNGCSNAISGSGIHFPENPNRDLGSRVPGNDHSNQIGELYAITQAVRHSNTNKNLILISDSEYTVHSLTSRLDKTENRGWTGIKNHHWIKEAIEAIREKKGAVAICWTK</sequence>
<proteinExistence type="predicted"/>
<evidence type="ECO:0000313" key="2">
    <source>
        <dbReference type="EMBL" id="EKM78217.1"/>
    </source>
</evidence>
<dbReference type="InterPro" id="IPR002156">
    <property type="entry name" value="RNaseH_domain"/>
</dbReference>
<name>K5X5K2_AGABU</name>
<dbReference type="InterPro" id="IPR012337">
    <property type="entry name" value="RNaseH-like_sf"/>
</dbReference>
<evidence type="ECO:0000259" key="1">
    <source>
        <dbReference type="PROSITE" id="PS50879"/>
    </source>
</evidence>
<dbReference type="Gene3D" id="3.30.420.10">
    <property type="entry name" value="Ribonuclease H-like superfamily/Ribonuclease H"/>
    <property type="match status" value="1"/>
</dbReference>
<feature type="non-terminal residue" evidence="2">
    <location>
        <position position="113"/>
    </location>
</feature>
<dbReference type="AlphaFoldDB" id="K5X5K2"/>
<dbReference type="OrthoDB" id="245563at2759"/>
<feature type="domain" description="RNase H type-1" evidence="1">
    <location>
        <begin position="1"/>
        <end position="113"/>
    </location>
</feature>
<accession>K5X5K2</accession>
<dbReference type="Pfam" id="PF00075">
    <property type="entry name" value="RNase_H"/>
    <property type="match status" value="1"/>
</dbReference>
<dbReference type="InterPro" id="IPR036397">
    <property type="entry name" value="RNaseH_sf"/>
</dbReference>
<dbReference type="RefSeq" id="XP_007330799.1">
    <property type="nucleotide sequence ID" value="XM_007330737.1"/>
</dbReference>
<dbReference type="Proteomes" id="UP000008493">
    <property type="component" value="Unassembled WGS sequence"/>
</dbReference>
<dbReference type="EMBL" id="JH971392">
    <property type="protein sequence ID" value="EKM78217.1"/>
    <property type="molecule type" value="Genomic_DNA"/>
</dbReference>
<keyword evidence="3" id="KW-1185">Reference proteome</keyword>
<dbReference type="HOGENOM" id="CLU_171503_0_0_1"/>
<organism evidence="2 3">
    <name type="scientific">Agaricus bisporus var. burnettii (strain JB137-S8 / ATCC MYA-4627 / FGSC 10392)</name>
    <name type="common">White button mushroom</name>
    <dbReference type="NCBI Taxonomy" id="597362"/>
    <lineage>
        <taxon>Eukaryota</taxon>
        <taxon>Fungi</taxon>
        <taxon>Dikarya</taxon>
        <taxon>Basidiomycota</taxon>
        <taxon>Agaricomycotina</taxon>
        <taxon>Agaricomycetes</taxon>
        <taxon>Agaricomycetidae</taxon>
        <taxon>Agaricales</taxon>
        <taxon>Agaricineae</taxon>
        <taxon>Agaricaceae</taxon>
        <taxon>Agaricus</taxon>
    </lineage>
</organism>
<reference evidence="3" key="1">
    <citation type="journal article" date="2012" name="Proc. Natl. Acad. Sci. U.S.A.">
        <title>Genome sequence of the button mushroom Agaricus bisporus reveals mechanisms governing adaptation to a humic-rich ecological niche.</title>
        <authorList>
            <person name="Morin E."/>
            <person name="Kohler A."/>
            <person name="Baker A.R."/>
            <person name="Foulongne-Oriol M."/>
            <person name="Lombard V."/>
            <person name="Nagy L.G."/>
            <person name="Ohm R.A."/>
            <person name="Patyshakuliyeva A."/>
            <person name="Brun A."/>
            <person name="Aerts A.L."/>
            <person name="Bailey A.M."/>
            <person name="Billette C."/>
            <person name="Coutinho P.M."/>
            <person name="Deakin G."/>
            <person name="Doddapaneni H."/>
            <person name="Floudas D."/>
            <person name="Grimwood J."/>
            <person name="Hilden K."/>
            <person name="Kuees U."/>
            <person name="LaButti K.M."/>
            <person name="Lapidus A."/>
            <person name="Lindquist E.A."/>
            <person name="Lucas S.M."/>
            <person name="Murat C."/>
            <person name="Riley R.W."/>
            <person name="Salamov A.A."/>
            <person name="Schmutz J."/>
            <person name="Subramanian V."/>
            <person name="Woesten H.A.B."/>
            <person name="Xu J."/>
            <person name="Eastwood D.C."/>
            <person name="Foster G.D."/>
            <person name="Sonnenberg A.S."/>
            <person name="Cullen D."/>
            <person name="de Vries R.P."/>
            <person name="Lundell T."/>
            <person name="Hibbett D.S."/>
            <person name="Henrissat B."/>
            <person name="Burton K.S."/>
            <person name="Kerrigan R.W."/>
            <person name="Challen M.P."/>
            <person name="Grigoriev I.V."/>
            <person name="Martin F."/>
        </authorList>
    </citation>
    <scope>NUCLEOTIDE SEQUENCE [LARGE SCALE GENOMIC DNA]</scope>
    <source>
        <strain evidence="3">JB137-S8 / ATCC MYA-4627 / FGSC 10392</strain>
    </source>
</reference>
<dbReference type="KEGG" id="abp:AGABI1DRAFT15074"/>
<gene>
    <name evidence="2" type="ORF">AGABI1DRAFT_15074</name>
</gene>